<organism evidence="2 3">
    <name type="scientific">Streptococcus oralis</name>
    <dbReference type="NCBI Taxonomy" id="1303"/>
    <lineage>
        <taxon>Bacteria</taxon>
        <taxon>Bacillati</taxon>
        <taxon>Bacillota</taxon>
        <taxon>Bacilli</taxon>
        <taxon>Lactobacillales</taxon>
        <taxon>Streptococcaceae</taxon>
        <taxon>Streptococcus</taxon>
    </lineage>
</organism>
<dbReference type="InterPro" id="IPR050950">
    <property type="entry name" value="HTH-type_LysR_regulators"/>
</dbReference>
<dbReference type="Pfam" id="PF03466">
    <property type="entry name" value="LysR_substrate"/>
    <property type="match status" value="1"/>
</dbReference>
<sequence length="193" mass="22136">MSFFEHCPSAPKNLNFLRQFHLICGGSQELRKRLLEGDLDFSLLGSLRPLNLEQVITVPLYRRELVLLVSKEHPLAQQREVAFQDLLSEDFILLDEHNIHLTAFDILNKRNGGRAKIAAQLNDLPLIKKMVSENLGITILTISAISEQDKDLVAIPFVTQEKIYFHVAYAYSPKLYLTDELKEFITLLNTMKE</sequence>
<dbReference type="AlphaFoldDB" id="A0A139P9M8"/>
<evidence type="ECO:0000313" key="3">
    <source>
        <dbReference type="Proteomes" id="UP000072653"/>
    </source>
</evidence>
<protein>
    <submittedName>
        <fullName evidence="2">Malolactic regulator</fullName>
    </submittedName>
</protein>
<dbReference type="PATRIC" id="fig|1303.79.peg.1999"/>
<dbReference type="GO" id="GO:0005829">
    <property type="term" value="C:cytosol"/>
    <property type="evidence" value="ECO:0007669"/>
    <property type="project" value="TreeGrafter"/>
</dbReference>
<comment type="caution">
    <text evidence="2">The sequence shown here is derived from an EMBL/GenBank/DDBJ whole genome shotgun (WGS) entry which is preliminary data.</text>
</comment>
<evidence type="ECO:0000313" key="2">
    <source>
        <dbReference type="EMBL" id="KXT84873.1"/>
    </source>
</evidence>
<reference evidence="2 3" key="1">
    <citation type="submission" date="2016-01" db="EMBL/GenBank/DDBJ databases">
        <title>Highly variable Streptococcus oralis are common among viridans streptococci isolated from primates.</title>
        <authorList>
            <person name="Denapaite D."/>
            <person name="Rieger M."/>
            <person name="Koendgen S."/>
            <person name="Brueckner R."/>
            <person name="Ochigava I."/>
            <person name="Kappeler P."/>
            <person name="Maetz-Rensing K."/>
            <person name="Leendertz F."/>
            <person name="Hakenbeck R."/>
        </authorList>
    </citation>
    <scope>NUCLEOTIDE SEQUENCE [LARGE SCALE GENOMIC DNA]</scope>
    <source>
        <strain evidence="2 3">DD16</strain>
    </source>
</reference>
<dbReference type="PANTHER" id="PTHR30419:SF8">
    <property type="entry name" value="NITROGEN ASSIMILATION TRANSCRIPTIONAL ACTIVATOR-RELATED"/>
    <property type="match status" value="1"/>
</dbReference>
<dbReference type="EMBL" id="LQOB01000297">
    <property type="protein sequence ID" value="KXT84873.1"/>
    <property type="molecule type" value="Genomic_DNA"/>
</dbReference>
<evidence type="ECO:0000259" key="1">
    <source>
        <dbReference type="Pfam" id="PF03466"/>
    </source>
</evidence>
<dbReference type="OrthoDB" id="9803735at2"/>
<name>A0A139P9M8_STROR</name>
<dbReference type="GO" id="GO:0006355">
    <property type="term" value="P:regulation of DNA-templated transcription"/>
    <property type="evidence" value="ECO:0007669"/>
    <property type="project" value="TreeGrafter"/>
</dbReference>
<proteinExistence type="predicted"/>
<gene>
    <name evidence="2" type="ORF">SORDD16_01692</name>
</gene>
<dbReference type="InterPro" id="IPR005119">
    <property type="entry name" value="LysR_subst-bd"/>
</dbReference>
<dbReference type="Proteomes" id="UP000072653">
    <property type="component" value="Unassembled WGS sequence"/>
</dbReference>
<dbReference type="PANTHER" id="PTHR30419">
    <property type="entry name" value="HTH-TYPE TRANSCRIPTIONAL REGULATOR YBHD"/>
    <property type="match status" value="1"/>
</dbReference>
<feature type="domain" description="LysR substrate-binding" evidence="1">
    <location>
        <begin position="19"/>
        <end position="189"/>
    </location>
</feature>
<dbReference type="Gene3D" id="3.40.190.290">
    <property type="match status" value="1"/>
</dbReference>
<dbReference type="SUPFAM" id="SSF53850">
    <property type="entry name" value="Periplasmic binding protein-like II"/>
    <property type="match status" value="1"/>
</dbReference>
<dbReference type="RefSeq" id="WP_061453195.1">
    <property type="nucleotide sequence ID" value="NZ_KQ969556.1"/>
</dbReference>
<accession>A0A139P9M8</accession>